<proteinExistence type="predicted"/>
<sequence length="38" mass="4687">MIKFLVHLYNITIKHSKDFDNERKTGHELRLKAYFYNC</sequence>
<name>V6IXG8_9BACL</name>
<evidence type="ECO:0000313" key="1">
    <source>
        <dbReference type="EMBL" id="EST11990.1"/>
    </source>
</evidence>
<dbReference type="Proteomes" id="UP000018296">
    <property type="component" value="Unassembled WGS sequence"/>
</dbReference>
<dbReference type="EMBL" id="AWTC01000008">
    <property type="protein sequence ID" value="EST11990.1"/>
    <property type="molecule type" value="Genomic_DNA"/>
</dbReference>
<comment type="caution">
    <text evidence="1">The sequence shown here is derived from an EMBL/GenBank/DDBJ whole genome shotgun (WGS) entry which is preliminary data.</text>
</comment>
<protein>
    <submittedName>
        <fullName evidence="1">Uncharacterized protein</fullName>
    </submittedName>
</protein>
<gene>
    <name evidence="1" type="ORF">P343_09760</name>
</gene>
<dbReference type="AlphaFoldDB" id="V6IXG8"/>
<accession>V6IXG8</accession>
<reference evidence="1 2" key="1">
    <citation type="journal article" date="2013" name="Genome Announc.">
        <title>Genome Sequence of Sporolactobacillus laevolacticus DSM442, an Efficient Polymer-Grade D-Lactate Producer from Agricultural Waste Cottonseed as a Nitrogen Source.</title>
        <authorList>
            <person name="Wang H."/>
            <person name="Wang L."/>
            <person name="Ju J."/>
            <person name="Yu B."/>
            <person name="Ma Y."/>
        </authorList>
    </citation>
    <scope>NUCLEOTIDE SEQUENCE [LARGE SCALE GENOMIC DNA]</scope>
    <source>
        <strain evidence="1 2">DSM 442</strain>
    </source>
</reference>
<keyword evidence="2" id="KW-1185">Reference proteome</keyword>
<evidence type="ECO:0000313" key="2">
    <source>
        <dbReference type="Proteomes" id="UP000018296"/>
    </source>
</evidence>
<organism evidence="1 2">
    <name type="scientific">Sporolactobacillus laevolacticus DSM 442</name>
    <dbReference type="NCBI Taxonomy" id="1395513"/>
    <lineage>
        <taxon>Bacteria</taxon>
        <taxon>Bacillati</taxon>
        <taxon>Bacillota</taxon>
        <taxon>Bacilli</taxon>
        <taxon>Bacillales</taxon>
        <taxon>Sporolactobacillaceae</taxon>
        <taxon>Sporolactobacillus</taxon>
    </lineage>
</organism>